<protein>
    <submittedName>
        <fullName evidence="1">Uncharacterized protein</fullName>
    </submittedName>
</protein>
<dbReference type="Proteomes" id="UP001143474">
    <property type="component" value="Unassembled WGS sequence"/>
</dbReference>
<gene>
    <name evidence="1" type="ORF">GCM10017600_47440</name>
</gene>
<evidence type="ECO:0000313" key="2">
    <source>
        <dbReference type="Proteomes" id="UP001143474"/>
    </source>
</evidence>
<name>A0A9W6MEP1_9ACTN</name>
<proteinExistence type="predicted"/>
<evidence type="ECO:0000313" key="1">
    <source>
        <dbReference type="EMBL" id="GLK11337.1"/>
    </source>
</evidence>
<sequence>MPKDGGRVECLMNYPDREFRWWIYLPSHSTFLLRSGRETSGTTRIDVAFNDVSALELPVIMSGLTIEKPEPVKVRELLARGCVNAHTLDNLMTVRGSGYEGYIVAAIIGTDESAKRFQEDDVWGICSWAWGV</sequence>
<keyword evidence="2" id="KW-1185">Reference proteome</keyword>
<reference evidence="1" key="1">
    <citation type="journal article" date="2014" name="Int. J. Syst. Evol. Microbiol.">
        <title>Complete genome sequence of Corynebacterium casei LMG S-19264T (=DSM 44701T), isolated from a smear-ripened cheese.</title>
        <authorList>
            <consortium name="US DOE Joint Genome Institute (JGI-PGF)"/>
            <person name="Walter F."/>
            <person name="Albersmeier A."/>
            <person name="Kalinowski J."/>
            <person name="Ruckert C."/>
        </authorList>
    </citation>
    <scope>NUCLEOTIDE SEQUENCE</scope>
    <source>
        <strain evidence="1">VKM Ac-2007</strain>
    </source>
</reference>
<accession>A0A9W6MEP1</accession>
<organism evidence="1 2">
    <name type="scientific">Streptosporangium carneum</name>
    <dbReference type="NCBI Taxonomy" id="47481"/>
    <lineage>
        <taxon>Bacteria</taxon>
        <taxon>Bacillati</taxon>
        <taxon>Actinomycetota</taxon>
        <taxon>Actinomycetes</taxon>
        <taxon>Streptosporangiales</taxon>
        <taxon>Streptosporangiaceae</taxon>
        <taxon>Streptosporangium</taxon>
    </lineage>
</organism>
<reference evidence="1" key="2">
    <citation type="submission" date="2023-01" db="EMBL/GenBank/DDBJ databases">
        <authorList>
            <person name="Sun Q."/>
            <person name="Evtushenko L."/>
        </authorList>
    </citation>
    <scope>NUCLEOTIDE SEQUENCE</scope>
    <source>
        <strain evidence="1">VKM Ac-2007</strain>
    </source>
</reference>
<dbReference type="EMBL" id="BSEV01000011">
    <property type="protein sequence ID" value="GLK11337.1"/>
    <property type="molecule type" value="Genomic_DNA"/>
</dbReference>
<comment type="caution">
    <text evidence="1">The sequence shown here is derived from an EMBL/GenBank/DDBJ whole genome shotgun (WGS) entry which is preliminary data.</text>
</comment>
<dbReference type="AlphaFoldDB" id="A0A9W6MEP1"/>